<dbReference type="InterPro" id="IPR000757">
    <property type="entry name" value="Beta-glucanase-like"/>
</dbReference>
<comment type="caution">
    <text evidence="2">The sequence shown here is derived from an EMBL/GenBank/DDBJ whole genome shotgun (WGS) entry which is preliminary data.</text>
</comment>
<name>A0ABP7E0V6_9ACTN</name>
<evidence type="ECO:0000259" key="1">
    <source>
        <dbReference type="PROSITE" id="PS51762"/>
    </source>
</evidence>
<dbReference type="CDD" id="cd08023">
    <property type="entry name" value="GH16_laminarinase_like"/>
    <property type="match status" value="1"/>
</dbReference>
<accession>A0ABP7E0V6</accession>
<dbReference type="PANTHER" id="PTHR10963:SF60">
    <property type="entry name" value="GRAM-NEGATIVE BACTERIA-BINDING PROTEIN 1-RELATED"/>
    <property type="match status" value="1"/>
</dbReference>
<sequence length="287" mass="31240">MAPTVLRSAVLVGLLGLLVALLPAVVVAPAASPSAPSAEAATPRPRGVGGSWRMVFWDGFSGSRLKTGNWQPNWLGPSDTTVTKPINTEERSCYDPRNVRVAGGTLRLTAEKRSCRASNGRTYPYASGLVQSSDDFRFSYGYAEARIYLPPSNGKGAPRGSCGPNWPAFWLNGDDWRTDGEYDVMECLSGNDVAWHVHWGTGTKHSVGAYPKSWRDDMPGSGGWHTFGVDWAPGKATFYYDGKKVGTQRSGVTPKPHYLILNLGVSGSAVTVPQTMQVDYVRVWKRR</sequence>
<keyword evidence="3" id="KW-1185">Reference proteome</keyword>
<evidence type="ECO:0000313" key="3">
    <source>
        <dbReference type="Proteomes" id="UP001500051"/>
    </source>
</evidence>
<dbReference type="PANTHER" id="PTHR10963">
    <property type="entry name" value="GLYCOSYL HYDROLASE-RELATED"/>
    <property type="match status" value="1"/>
</dbReference>
<feature type="domain" description="GH16" evidence="1">
    <location>
        <begin position="37"/>
        <end position="287"/>
    </location>
</feature>
<organism evidence="2 3">
    <name type="scientific">Microlunatus aurantiacus</name>
    <dbReference type="NCBI Taxonomy" id="446786"/>
    <lineage>
        <taxon>Bacteria</taxon>
        <taxon>Bacillati</taxon>
        <taxon>Actinomycetota</taxon>
        <taxon>Actinomycetes</taxon>
        <taxon>Propionibacteriales</taxon>
        <taxon>Propionibacteriaceae</taxon>
        <taxon>Microlunatus</taxon>
    </lineage>
</organism>
<dbReference type="Proteomes" id="UP001500051">
    <property type="component" value="Unassembled WGS sequence"/>
</dbReference>
<dbReference type="Gene3D" id="2.60.120.200">
    <property type="match status" value="1"/>
</dbReference>
<evidence type="ECO:0000313" key="2">
    <source>
        <dbReference type="EMBL" id="GAA3712029.1"/>
    </source>
</evidence>
<dbReference type="Pfam" id="PF00722">
    <property type="entry name" value="Glyco_hydro_16"/>
    <property type="match status" value="1"/>
</dbReference>
<dbReference type="RefSeq" id="WP_344813607.1">
    <property type="nucleotide sequence ID" value="NZ_BAAAYX010000014.1"/>
</dbReference>
<protein>
    <recommendedName>
        <fullName evidence="1">GH16 domain-containing protein</fullName>
    </recommendedName>
</protein>
<gene>
    <name evidence="2" type="ORF">GCM10022204_33600</name>
</gene>
<dbReference type="PROSITE" id="PS51762">
    <property type="entry name" value="GH16_2"/>
    <property type="match status" value="1"/>
</dbReference>
<dbReference type="InterPro" id="IPR013320">
    <property type="entry name" value="ConA-like_dom_sf"/>
</dbReference>
<proteinExistence type="predicted"/>
<dbReference type="SUPFAM" id="SSF49899">
    <property type="entry name" value="Concanavalin A-like lectins/glucanases"/>
    <property type="match status" value="1"/>
</dbReference>
<dbReference type="EMBL" id="BAAAYX010000014">
    <property type="protein sequence ID" value="GAA3712029.1"/>
    <property type="molecule type" value="Genomic_DNA"/>
</dbReference>
<reference evidence="3" key="1">
    <citation type="journal article" date="2019" name="Int. J. Syst. Evol. Microbiol.">
        <title>The Global Catalogue of Microorganisms (GCM) 10K type strain sequencing project: providing services to taxonomists for standard genome sequencing and annotation.</title>
        <authorList>
            <consortium name="The Broad Institute Genomics Platform"/>
            <consortium name="The Broad Institute Genome Sequencing Center for Infectious Disease"/>
            <person name="Wu L."/>
            <person name="Ma J."/>
        </authorList>
    </citation>
    <scope>NUCLEOTIDE SEQUENCE [LARGE SCALE GENOMIC DNA]</scope>
    <source>
        <strain evidence="3">JCM 16548</strain>
    </source>
</reference>
<dbReference type="InterPro" id="IPR050546">
    <property type="entry name" value="Glycosyl_Hydrlase_16"/>
</dbReference>